<gene>
    <name evidence="1" type="ORF">TSOC_011795</name>
</gene>
<dbReference type="PANTHER" id="PTHR12782:SF5">
    <property type="entry name" value="PROSTAGLANDIN E SYNTHASE 2"/>
    <property type="match status" value="1"/>
</dbReference>
<dbReference type="InterPro" id="IPR036282">
    <property type="entry name" value="Glutathione-S-Trfase_C_sf"/>
</dbReference>
<evidence type="ECO:0000313" key="2">
    <source>
        <dbReference type="Proteomes" id="UP000236333"/>
    </source>
</evidence>
<dbReference type="EMBL" id="PGGS01000693">
    <property type="protein sequence ID" value="PNH02244.1"/>
    <property type="molecule type" value="Genomic_DNA"/>
</dbReference>
<proteinExistence type="predicted"/>
<dbReference type="OrthoDB" id="423541at2759"/>
<name>A0A2J7ZPP2_9CHLO</name>
<comment type="caution">
    <text evidence="1">The sequence shown here is derived from an EMBL/GenBank/DDBJ whole genome shotgun (WGS) entry which is preliminary data.</text>
</comment>
<dbReference type="SUPFAM" id="SSF47616">
    <property type="entry name" value="GST C-terminal domain-like"/>
    <property type="match status" value="1"/>
</dbReference>
<evidence type="ECO:0000313" key="1">
    <source>
        <dbReference type="EMBL" id="PNH02244.1"/>
    </source>
</evidence>
<dbReference type="GO" id="GO:0005739">
    <property type="term" value="C:mitochondrion"/>
    <property type="evidence" value="ECO:0007669"/>
    <property type="project" value="TreeGrafter"/>
</dbReference>
<dbReference type="AlphaFoldDB" id="A0A2J7ZPP2"/>
<sequence length="136" mass="14828">MNLYGWSSSAYGESVETFLYITDQTSWGWGARELARWGGALMMWQVGKRMPKKYGIEGDLRVALYDTANDFVDNGLAGRRFAGGDAAPNLADLAAFGVLRATRQTGAFRDLMAHSRLGPWFAAMEEAVGPSARLAA</sequence>
<protein>
    <submittedName>
        <fullName evidence="1">Prostaglandin E synthase 2</fullName>
    </submittedName>
</protein>
<accession>A0A2J7ZPP2</accession>
<dbReference type="Gene3D" id="1.20.1050.10">
    <property type="match status" value="1"/>
</dbReference>
<dbReference type="PANTHER" id="PTHR12782">
    <property type="entry name" value="MICROSOMAL PROSTAGLANDIN E SYNTHASE-2"/>
    <property type="match status" value="1"/>
</dbReference>
<keyword evidence="2" id="KW-1185">Reference proteome</keyword>
<organism evidence="1 2">
    <name type="scientific">Tetrabaena socialis</name>
    <dbReference type="NCBI Taxonomy" id="47790"/>
    <lineage>
        <taxon>Eukaryota</taxon>
        <taxon>Viridiplantae</taxon>
        <taxon>Chlorophyta</taxon>
        <taxon>core chlorophytes</taxon>
        <taxon>Chlorophyceae</taxon>
        <taxon>CS clade</taxon>
        <taxon>Chlamydomonadales</taxon>
        <taxon>Tetrabaenaceae</taxon>
        <taxon>Tetrabaena</taxon>
    </lineage>
</organism>
<dbReference type="Proteomes" id="UP000236333">
    <property type="component" value="Unassembled WGS sequence"/>
</dbReference>
<reference evidence="1 2" key="1">
    <citation type="journal article" date="2017" name="Mol. Biol. Evol.">
        <title>The 4-celled Tetrabaena socialis nuclear genome reveals the essential components for genetic control of cell number at the origin of multicellularity in the volvocine lineage.</title>
        <authorList>
            <person name="Featherston J."/>
            <person name="Arakaki Y."/>
            <person name="Hanschen E.R."/>
            <person name="Ferris P.J."/>
            <person name="Michod R.E."/>
            <person name="Olson B.J.S.C."/>
            <person name="Nozaki H."/>
            <person name="Durand P.M."/>
        </authorList>
    </citation>
    <scope>NUCLEOTIDE SEQUENCE [LARGE SCALE GENOMIC DNA]</scope>
    <source>
        <strain evidence="1 2">NIES-571</strain>
    </source>
</reference>